<evidence type="ECO:0000313" key="1">
    <source>
        <dbReference type="EMBL" id="PCR98892.1"/>
    </source>
</evidence>
<name>A0A2A5RIJ2_9LACT</name>
<proteinExistence type="predicted"/>
<dbReference type="EMBL" id="JXJU01000018">
    <property type="protein sequence ID" value="PCR98892.1"/>
    <property type="molecule type" value="Genomic_DNA"/>
</dbReference>
<dbReference type="Proteomes" id="UP000218181">
    <property type="component" value="Unassembled WGS sequence"/>
</dbReference>
<gene>
    <name evidence="1" type="ORF">RT41_GL000631</name>
</gene>
<comment type="caution">
    <text evidence="1">The sequence shown here is derived from an EMBL/GenBank/DDBJ whole genome shotgun (WGS) entry which is preliminary data.</text>
</comment>
<reference evidence="1 2" key="1">
    <citation type="submission" date="2014-12" db="EMBL/GenBank/DDBJ databases">
        <title>Draft genome sequences of 10 type strains of Lactococcus.</title>
        <authorList>
            <person name="Sun Z."/>
            <person name="Zhong Z."/>
            <person name="Liu W."/>
            <person name="Zhang W."/>
            <person name="Zhang H."/>
        </authorList>
    </citation>
    <scope>NUCLEOTIDE SEQUENCE [LARGE SCALE GENOMIC DNA]</scope>
    <source>
        <strain evidence="1 2">JCM 16395</strain>
    </source>
</reference>
<keyword evidence="2" id="KW-1185">Reference proteome</keyword>
<sequence length="130" mass="15633">MGILFSQGDMDNLKYLYSEVSYYRKFFALQVYFEEKYNIENCGEVIMTPEIITDLKSKVSAILDYQQTHSLERTKEFASQNFPDDNGFFAFEQNYDRYYFKGLNDLMDDIEKWEELSLNENEALIYTCWY</sequence>
<organism evidence="1 2">
    <name type="scientific">Lactococcus fujiensis JCM 16395</name>
    <dbReference type="NCBI Taxonomy" id="1291764"/>
    <lineage>
        <taxon>Bacteria</taxon>
        <taxon>Bacillati</taxon>
        <taxon>Bacillota</taxon>
        <taxon>Bacilli</taxon>
        <taxon>Lactobacillales</taxon>
        <taxon>Streptococcaceae</taxon>
        <taxon>Lactococcus</taxon>
    </lineage>
</organism>
<dbReference type="AlphaFoldDB" id="A0A2A5RIJ2"/>
<evidence type="ECO:0000313" key="2">
    <source>
        <dbReference type="Proteomes" id="UP000218181"/>
    </source>
</evidence>
<dbReference type="STRING" id="1291764.GCA_001311235_02891"/>
<accession>A0A2A5RIJ2</accession>
<protein>
    <submittedName>
        <fullName evidence="1">Uncharacterized protein</fullName>
    </submittedName>
</protein>